<name>A0A0B1TB83_OESDE</name>
<dbReference type="PROSITE" id="PS00134">
    <property type="entry name" value="TRYPSIN_HIS"/>
    <property type="match status" value="1"/>
</dbReference>
<dbReference type="AlphaFoldDB" id="A0A0B1TB83"/>
<sequence length="187" mass="21444">LRIIHLESRYKSFGGRRVRRNEFPWIATLYFAHDDKRDADATFLLIELQELKRECSGVLISQRHILTAAHCVTKIDEDHRRKQCSLPITNRRFKQYSQSRIWTIFIGSKCADPEKCHTGRRVAKITVNPYYDSCDNLGDLAIVELSRNVPVFAATPICMPTAGTKLQKVLNVAGAGLDREFHYKHSA</sequence>
<protein>
    <recommendedName>
        <fullName evidence="3">Peptidase S1 domain-containing protein</fullName>
    </recommendedName>
</protein>
<dbReference type="InterPro" id="IPR043504">
    <property type="entry name" value="Peptidase_S1_PA_chymotrypsin"/>
</dbReference>
<dbReference type="EMBL" id="KN550187">
    <property type="protein sequence ID" value="KHJ94823.1"/>
    <property type="molecule type" value="Genomic_DNA"/>
</dbReference>
<keyword evidence="5" id="KW-1185">Reference proteome</keyword>
<reference evidence="4 5" key="1">
    <citation type="submission" date="2014-03" db="EMBL/GenBank/DDBJ databases">
        <title>Draft genome of the hookworm Oesophagostomum dentatum.</title>
        <authorList>
            <person name="Mitreva M."/>
        </authorList>
    </citation>
    <scope>NUCLEOTIDE SEQUENCE [LARGE SCALE GENOMIC DNA]</scope>
    <source>
        <strain evidence="4 5">OD-Hann</strain>
    </source>
</reference>
<evidence type="ECO:0000313" key="5">
    <source>
        <dbReference type="Proteomes" id="UP000053660"/>
    </source>
</evidence>
<dbReference type="SUPFAM" id="SSF50494">
    <property type="entry name" value="Trypsin-like serine proteases"/>
    <property type="match status" value="1"/>
</dbReference>
<dbReference type="Gene3D" id="2.40.10.10">
    <property type="entry name" value="Trypsin-like serine proteases"/>
    <property type="match status" value="1"/>
</dbReference>
<comment type="similarity">
    <text evidence="2">Belongs to the peptidase S1 family. CLIP subfamily.</text>
</comment>
<gene>
    <name evidence="4" type="ORF">OESDEN_05246</name>
</gene>
<evidence type="ECO:0000313" key="4">
    <source>
        <dbReference type="EMBL" id="KHJ94823.1"/>
    </source>
</evidence>
<dbReference type="Proteomes" id="UP000053660">
    <property type="component" value="Unassembled WGS sequence"/>
</dbReference>
<feature type="non-terminal residue" evidence="4">
    <location>
        <position position="1"/>
    </location>
</feature>
<evidence type="ECO:0000259" key="3">
    <source>
        <dbReference type="PROSITE" id="PS50240"/>
    </source>
</evidence>
<dbReference type="InterPro" id="IPR009003">
    <property type="entry name" value="Peptidase_S1_PA"/>
</dbReference>
<dbReference type="InterPro" id="IPR018114">
    <property type="entry name" value="TRYPSIN_HIS"/>
</dbReference>
<dbReference type="GO" id="GO:0006508">
    <property type="term" value="P:proteolysis"/>
    <property type="evidence" value="ECO:0007669"/>
    <property type="project" value="InterPro"/>
</dbReference>
<dbReference type="InterPro" id="IPR051487">
    <property type="entry name" value="Ser/Thr_Proteases_Immune/Dev"/>
</dbReference>
<accession>A0A0B1TB83</accession>
<dbReference type="SMART" id="SM00020">
    <property type="entry name" value="Tryp_SPc"/>
    <property type="match status" value="1"/>
</dbReference>
<dbReference type="OrthoDB" id="5874784at2759"/>
<dbReference type="PANTHER" id="PTHR24256">
    <property type="entry name" value="TRYPTASE-RELATED"/>
    <property type="match status" value="1"/>
</dbReference>
<evidence type="ECO:0000256" key="2">
    <source>
        <dbReference type="ARBA" id="ARBA00024195"/>
    </source>
</evidence>
<keyword evidence="1" id="KW-1015">Disulfide bond</keyword>
<organism evidence="4 5">
    <name type="scientific">Oesophagostomum dentatum</name>
    <name type="common">Nodular worm</name>
    <dbReference type="NCBI Taxonomy" id="61180"/>
    <lineage>
        <taxon>Eukaryota</taxon>
        <taxon>Metazoa</taxon>
        <taxon>Ecdysozoa</taxon>
        <taxon>Nematoda</taxon>
        <taxon>Chromadorea</taxon>
        <taxon>Rhabditida</taxon>
        <taxon>Rhabditina</taxon>
        <taxon>Rhabditomorpha</taxon>
        <taxon>Strongyloidea</taxon>
        <taxon>Strongylidae</taxon>
        <taxon>Oesophagostomum</taxon>
    </lineage>
</organism>
<dbReference type="PROSITE" id="PS50240">
    <property type="entry name" value="TRYPSIN_DOM"/>
    <property type="match status" value="1"/>
</dbReference>
<proteinExistence type="inferred from homology"/>
<dbReference type="InterPro" id="IPR001254">
    <property type="entry name" value="Trypsin_dom"/>
</dbReference>
<feature type="domain" description="Peptidase S1" evidence="3">
    <location>
        <begin position="12"/>
        <end position="187"/>
    </location>
</feature>
<evidence type="ECO:0000256" key="1">
    <source>
        <dbReference type="ARBA" id="ARBA00023157"/>
    </source>
</evidence>
<dbReference type="Pfam" id="PF00089">
    <property type="entry name" value="Trypsin"/>
    <property type="match status" value="1"/>
</dbReference>
<dbReference type="GO" id="GO:0004252">
    <property type="term" value="F:serine-type endopeptidase activity"/>
    <property type="evidence" value="ECO:0007669"/>
    <property type="project" value="InterPro"/>
</dbReference>